<feature type="signal peptide" evidence="6">
    <location>
        <begin position="1"/>
        <end position="24"/>
    </location>
</feature>
<dbReference type="InterPro" id="IPR051708">
    <property type="entry name" value="Plant_Aspart_Prot_A1"/>
</dbReference>
<evidence type="ECO:0000256" key="6">
    <source>
        <dbReference type="SAM" id="SignalP"/>
    </source>
</evidence>
<dbReference type="InterPro" id="IPR033121">
    <property type="entry name" value="PEPTIDASE_A1"/>
</dbReference>
<keyword evidence="2" id="KW-0645">Protease</keyword>
<dbReference type="InterPro" id="IPR021109">
    <property type="entry name" value="Peptidase_aspartic_dom_sf"/>
</dbReference>
<keyword evidence="6" id="KW-0732">Signal</keyword>
<evidence type="ECO:0000313" key="8">
    <source>
        <dbReference type="EMBL" id="MCL7037878.1"/>
    </source>
</evidence>
<evidence type="ECO:0000256" key="3">
    <source>
        <dbReference type="ARBA" id="ARBA00022750"/>
    </source>
</evidence>
<comment type="caution">
    <text evidence="8">The sequence shown here is derived from an EMBL/GenBank/DDBJ whole genome shotgun (WGS) entry which is preliminary data.</text>
</comment>
<evidence type="ECO:0000313" key="9">
    <source>
        <dbReference type="Proteomes" id="UP001177140"/>
    </source>
</evidence>
<dbReference type="FunFam" id="2.40.70.10:FF:000034">
    <property type="entry name" value="Aspartyl protease family protein"/>
    <property type="match status" value="1"/>
</dbReference>
<dbReference type="InterPro" id="IPR032861">
    <property type="entry name" value="TAXi_N"/>
</dbReference>
<dbReference type="InterPro" id="IPR032799">
    <property type="entry name" value="TAXi_C"/>
</dbReference>
<protein>
    <recommendedName>
        <fullName evidence="7">Peptidase A1 domain-containing protein</fullName>
    </recommendedName>
</protein>
<evidence type="ECO:0000259" key="7">
    <source>
        <dbReference type="PROSITE" id="PS51767"/>
    </source>
</evidence>
<organism evidence="8 9">
    <name type="scientific">Papaver nudicaule</name>
    <name type="common">Iceland poppy</name>
    <dbReference type="NCBI Taxonomy" id="74823"/>
    <lineage>
        <taxon>Eukaryota</taxon>
        <taxon>Viridiplantae</taxon>
        <taxon>Streptophyta</taxon>
        <taxon>Embryophyta</taxon>
        <taxon>Tracheophyta</taxon>
        <taxon>Spermatophyta</taxon>
        <taxon>Magnoliopsida</taxon>
        <taxon>Ranunculales</taxon>
        <taxon>Papaveraceae</taxon>
        <taxon>Papaveroideae</taxon>
        <taxon>Papaver</taxon>
    </lineage>
</organism>
<reference evidence="8" key="1">
    <citation type="submission" date="2022-03" db="EMBL/GenBank/DDBJ databases">
        <title>A functionally conserved STORR gene fusion in Papaver species that diverged 16.8 million years ago.</title>
        <authorList>
            <person name="Catania T."/>
        </authorList>
    </citation>
    <scope>NUCLEOTIDE SEQUENCE</scope>
    <source>
        <strain evidence="8">S-191538</strain>
    </source>
</reference>
<dbReference type="GO" id="GO:0005576">
    <property type="term" value="C:extracellular region"/>
    <property type="evidence" value="ECO:0007669"/>
    <property type="project" value="TreeGrafter"/>
</dbReference>
<dbReference type="SUPFAM" id="SSF50630">
    <property type="entry name" value="Acid proteases"/>
    <property type="match status" value="1"/>
</dbReference>
<accession>A0AA41VCA3</accession>
<feature type="domain" description="Peptidase A1" evidence="7">
    <location>
        <begin position="87"/>
        <end position="466"/>
    </location>
</feature>
<dbReference type="Proteomes" id="UP001177140">
    <property type="component" value="Unassembled WGS sequence"/>
</dbReference>
<dbReference type="Gene3D" id="2.40.70.10">
    <property type="entry name" value="Acid Proteases"/>
    <property type="match status" value="2"/>
</dbReference>
<dbReference type="CDD" id="cd05476">
    <property type="entry name" value="pepsin_A_like_plant"/>
    <property type="match status" value="1"/>
</dbReference>
<feature type="chain" id="PRO_5041324055" description="Peptidase A1 domain-containing protein" evidence="6">
    <location>
        <begin position="25"/>
        <end position="471"/>
    </location>
</feature>
<dbReference type="AlphaFoldDB" id="A0AA41VCA3"/>
<sequence length="471" mass="51566">MDSSSIVLIYILTLISLSFPTTSTTIITLPLEKVTNTQTQSSLSTDPWKTLNHLASTSLLRANHIKNPHKKTHALSTPIYPQSYGGYSVSLSFGTPPQTSIPFVLDTGSNLVWFPCTDHYICQNCSFSSKSNPSIQSYKPKLSSSSKLIGCQNPKCGWIHHDDTDDIQSRCQECTPGVSNCTEICPPYLLIYGSGSTTGLLLSETLHLKPEIVPDFVVGCSRFSLRIPTGIAGFGRGEASLPSQLGVNKFSYCLLSHRFDNTEKSTLLVLYSGSGSGDTKTAGVSYTPFLKNRVGVFSVYYYVGLRKITVGGKKVKIPYDFLSLGADGNGGTIVDSGSTFTFMEGKIFELVANEIENQVRQYKRASEVETSSGLRPCFELPKNHKGMKIALPKLSLHFKGGAEMELPLANYFSLVGNSQVVCLTIVTNNADSTRGVSNGPSIILGNFQQQNFYVEYDLENERFGFRQQTCN</sequence>
<evidence type="ECO:0000256" key="1">
    <source>
        <dbReference type="ARBA" id="ARBA00007447"/>
    </source>
</evidence>
<evidence type="ECO:0000256" key="4">
    <source>
        <dbReference type="ARBA" id="ARBA00022801"/>
    </source>
</evidence>
<keyword evidence="9" id="KW-1185">Reference proteome</keyword>
<keyword evidence="5" id="KW-0325">Glycoprotein</keyword>
<dbReference type="PANTHER" id="PTHR47967:SF36">
    <property type="entry name" value="PEPTIDASE A1 DOMAIN-CONTAINING PROTEIN"/>
    <property type="match status" value="1"/>
</dbReference>
<dbReference type="GO" id="GO:0004190">
    <property type="term" value="F:aspartic-type endopeptidase activity"/>
    <property type="evidence" value="ECO:0007669"/>
    <property type="project" value="UniProtKB-KW"/>
</dbReference>
<gene>
    <name evidence="8" type="ORF">MKW94_027403</name>
</gene>
<keyword evidence="4" id="KW-0378">Hydrolase</keyword>
<name>A0AA41VCA3_PAPNU</name>
<dbReference type="PANTHER" id="PTHR47967">
    <property type="entry name" value="OS07G0603500 PROTEIN-RELATED"/>
    <property type="match status" value="1"/>
</dbReference>
<dbReference type="InterPro" id="IPR034161">
    <property type="entry name" value="Pepsin-like_plant"/>
</dbReference>
<comment type="similarity">
    <text evidence="1">Belongs to the peptidase A1 family.</text>
</comment>
<evidence type="ECO:0000256" key="5">
    <source>
        <dbReference type="ARBA" id="ARBA00023180"/>
    </source>
</evidence>
<dbReference type="EMBL" id="JAJJMA010184262">
    <property type="protein sequence ID" value="MCL7037878.1"/>
    <property type="molecule type" value="Genomic_DNA"/>
</dbReference>
<dbReference type="Pfam" id="PF14543">
    <property type="entry name" value="TAXi_N"/>
    <property type="match status" value="1"/>
</dbReference>
<proteinExistence type="inferred from homology"/>
<evidence type="ECO:0000256" key="2">
    <source>
        <dbReference type="ARBA" id="ARBA00022670"/>
    </source>
</evidence>
<dbReference type="Pfam" id="PF14541">
    <property type="entry name" value="TAXi_C"/>
    <property type="match status" value="1"/>
</dbReference>
<keyword evidence="3" id="KW-0064">Aspartyl protease</keyword>
<dbReference type="PROSITE" id="PS51767">
    <property type="entry name" value="PEPTIDASE_A1"/>
    <property type="match status" value="1"/>
</dbReference>
<dbReference type="GO" id="GO:0006508">
    <property type="term" value="P:proteolysis"/>
    <property type="evidence" value="ECO:0007669"/>
    <property type="project" value="UniProtKB-KW"/>
</dbReference>